<evidence type="ECO:0000313" key="2">
    <source>
        <dbReference type="Proteomes" id="UP000727056"/>
    </source>
</evidence>
<proteinExistence type="predicted"/>
<name>A0ABX1C642_9ACTN</name>
<dbReference type="Proteomes" id="UP000727056">
    <property type="component" value="Unassembled WGS sequence"/>
</dbReference>
<evidence type="ECO:0000313" key="1">
    <source>
        <dbReference type="EMBL" id="NJQ13518.1"/>
    </source>
</evidence>
<sequence>MTQQRTRAQNQAALWKRKQEEASTRGEAAVAAVCFDAARLVCKQRPELWPELAALLNGFYERNSR</sequence>
<protein>
    <submittedName>
        <fullName evidence="1">Uncharacterized protein</fullName>
    </submittedName>
</protein>
<comment type="caution">
    <text evidence="1">The sequence shown here is derived from an EMBL/GenBank/DDBJ whole genome shotgun (WGS) entry which is preliminary data.</text>
</comment>
<dbReference type="RefSeq" id="WP_168086354.1">
    <property type="nucleotide sequence ID" value="NZ_BHZH01000513.1"/>
</dbReference>
<dbReference type="EMBL" id="JAAVJC010000002">
    <property type="protein sequence ID" value="NJQ13518.1"/>
    <property type="molecule type" value="Genomic_DNA"/>
</dbReference>
<accession>A0ABX1C642</accession>
<organism evidence="1 2">
    <name type="scientific">Streptomyces bohaiensis</name>
    <dbReference type="NCBI Taxonomy" id="1431344"/>
    <lineage>
        <taxon>Bacteria</taxon>
        <taxon>Bacillati</taxon>
        <taxon>Actinomycetota</taxon>
        <taxon>Actinomycetes</taxon>
        <taxon>Kitasatosporales</taxon>
        <taxon>Streptomycetaceae</taxon>
        <taxon>Streptomyces</taxon>
    </lineage>
</organism>
<keyword evidence="2" id="KW-1185">Reference proteome</keyword>
<gene>
    <name evidence="1" type="ORF">HCN52_00770</name>
</gene>
<reference evidence="1 2" key="1">
    <citation type="submission" date="2020-03" db="EMBL/GenBank/DDBJ databases">
        <title>Draft genome of Streptomyces sp. ventii, isolated from the Axial Seamount in the Pacific Ocean, and resequencing of the two type strains Streptomyces lonarensis strain NCL 716 and Streptomyces bohaiensis strain 11A07.</title>
        <authorList>
            <person name="Loughran R.M."/>
            <person name="Pfannmuller K.M."/>
            <person name="Wasson B.J."/>
            <person name="Deadmond M.C."/>
            <person name="Paddock B.E."/>
            <person name="Koyack M.J."/>
            <person name="Gallegos D.A."/>
            <person name="Mitchell E.A."/>
            <person name="Ushijima B."/>
            <person name="Saw J.H."/>
            <person name="Mcphail K.L."/>
            <person name="Videau P."/>
        </authorList>
    </citation>
    <scope>NUCLEOTIDE SEQUENCE [LARGE SCALE GENOMIC DNA]</scope>
    <source>
        <strain evidence="1 2">11A07</strain>
    </source>
</reference>